<accession>A0ABU8B4H8</accession>
<keyword evidence="1" id="KW-0812">Transmembrane</keyword>
<evidence type="ECO:0000256" key="1">
    <source>
        <dbReference type="SAM" id="Phobius"/>
    </source>
</evidence>
<sequence length="31" mass="3228">MDFASPLVSRLSVVTAYLALAFVGAIVLGVF</sequence>
<keyword evidence="1" id="KW-1133">Transmembrane helix</keyword>
<feature type="transmembrane region" description="Helical" evidence="1">
    <location>
        <begin position="12"/>
        <end position="30"/>
    </location>
</feature>
<proteinExistence type="predicted"/>
<organism evidence="2 3">
    <name type="scientific">Bradyrhizobium algeriense</name>
    <dbReference type="NCBI Taxonomy" id="634784"/>
    <lineage>
        <taxon>Bacteria</taxon>
        <taxon>Pseudomonadati</taxon>
        <taxon>Pseudomonadota</taxon>
        <taxon>Alphaproteobacteria</taxon>
        <taxon>Hyphomicrobiales</taxon>
        <taxon>Nitrobacteraceae</taxon>
        <taxon>Bradyrhizobium</taxon>
    </lineage>
</organism>
<protein>
    <submittedName>
        <fullName evidence="2">Uncharacterized protein</fullName>
    </submittedName>
</protein>
<name>A0ABU8B4H8_9BRAD</name>
<dbReference type="EMBL" id="JAZHRV010000001">
    <property type="protein sequence ID" value="MEH2553437.1"/>
    <property type="molecule type" value="Genomic_DNA"/>
</dbReference>
<gene>
    <name evidence="2" type="ORF">V1286_000966</name>
</gene>
<reference evidence="2 3" key="1">
    <citation type="submission" date="2024-02" db="EMBL/GenBank/DDBJ databases">
        <title>Adaptive strategies in a cosmopolitan and abundant soil bacterium.</title>
        <authorList>
            <person name="Carini P."/>
        </authorList>
    </citation>
    <scope>NUCLEOTIDE SEQUENCE [LARGE SCALE GENOMIC DNA]</scope>
    <source>
        <strain evidence="2 3">AZCC 1608</strain>
    </source>
</reference>
<keyword evidence="3" id="KW-1185">Reference proteome</keyword>
<dbReference type="Proteomes" id="UP001364224">
    <property type="component" value="Unassembled WGS sequence"/>
</dbReference>
<comment type="caution">
    <text evidence="2">The sequence shown here is derived from an EMBL/GenBank/DDBJ whole genome shotgun (WGS) entry which is preliminary data.</text>
</comment>
<evidence type="ECO:0000313" key="3">
    <source>
        <dbReference type="Proteomes" id="UP001364224"/>
    </source>
</evidence>
<keyword evidence="1" id="KW-0472">Membrane</keyword>
<evidence type="ECO:0000313" key="2">
    <source>
        <dbReference type="EMBL" id="MEH2553437.1"/>
    </source>
</evidence>